<protein>
    <submittedName>
        <fullName evidence="1">Uncharacterized protein</fullName>
    </submittedName>
</protein>
<evidence type="ECO:0000313" key="1">
    <source>
        <dbReference type="EMBL" id="SHK05759.1"/>
    </source>
</evidence>
<dbReference type="AlphaFoldDB" id="A0A1M6PCT6"/>
<keyword evidence="2" id="KW-1185">Reference proteome</keyword>
<organism evidence="1 2">
    <name type="scientific">Desulforamulus aeronauticus DSM 10349</name>
    <dbReference type="NCBI Taxonomy" id="1121421"/>
    <lineage>
        <taxon>Bacteria</taxon>
        <taxon>Bacillati</taxon>
        <taxon>Bacillota</taxon>
        <taxon>Clostridia</taxon>
        <taxon>Eubacteriales</taxon>
        <taxon>Peptococcaceae</taxon>
        <taxon>Desulforamulus</taxon>
    </lineage>
</organism>
<reference evidence="2" key="1">
    <citation type="submission" date="2016-11" db="EMBL/GenBank/DDBJ databases">
        <authorList>
            <person name="Varghese N."/>
            <person name="Submissions S."/>
        </authorList>
    </citation>
    <scope>NUCLEOTIDE SEQUENCE [LARGE SCALE GENOMIC DNA]</scope>
    <source>
        <strain evidence="2">DSM 10349</strain>
    </source>
</reference>
<dbReference type="Proteomes" id="UP000183997">
    <property type="component" value="Unassembled WGS sequence"/>
</dbReference>
<sequence>MFYVIGIMPKKEYFVEPGYLFDRWECIEADSQKEALDKYYELYRT</sequence>
<gene>
    <name evidence="1" type="ORF">SAMN02745123_00505</name>
</gene>
<accession>A0A1M6PCT6</accession>
<name>A0A1M6PCT6_9FIRM</name>
<evidence type="ECO:0000313" key="2">
    <source>
        <dbReference type="Proteomes" id="UP000183997"/>
    </source>
</evidence>
<dbReference type="EMBL" id="FRAR01000006">
    <property type="protein sequence ID" value="SHK05759.1"/>
    <property type="molecule type" value="Genomic_DNA"/>
</dbReference>
<proteinExistence type="predicted"/>
<dbReference type="RefSeq" id="WP_175548954.1">
    <property type="nucleotide sequence ID" value="NZ_FRAR01000006.1"/>
</dbReference>